<accession>A0AA40C3S0</accession>
<dbReference type="AlphaFoldDB" id="A0AA40C3S0"/>
<dbReference type="EMBL" id="JAULSU010000003">
    <property type="protein sequence ID" value="KAK0623704.1"/>
    <property type="molecule type" value="Genomic_DNA"/>
</dbReference>
<proteinExistence type="predicted"/>
<dbReference type="Proteomes" id="UP001175000">
    <property type="component" value="Unassembled WGS sequence"/>
</dbReference>
<organism evidence="2 3">
    <name type="scientific">Immersiella caudata</name>
    <dbReference type="NCBI Taxonomy" id="314043"/>
    <lineage>
        <taxon>Eukaryota</taxon>
        <taxon>Fungi</taxon>
        <taxon>Dikarya</taxon>
        <taxon>Ascomycota</taxon>
        <taxon>Pezizomycotina</taxon>
        <taxon>Sordariomycetes</taxon>
        <taxon>Sordariomycetidae</taxon>
        <taxon>Sordariales</taxon>
        <taxon>Lasiosphaeriaceae</taxon>
        <taxon>Immersiella</taxon>
    </lineage>
</organism>
<sequence>MASLLPLSGSPFAHHHSHSHSHRFNCLLPLQLPTLQANNTSLKPSPTPKTTTSLRMAAHAQPKIIPTFYLNIHTSDPSAAAEFFTALNFPPVTEYSDAETKSFHLPQPNSTICLMIHGHKRMKQFMRPGTEVNDATKTTEALFSLAVDKKEDVDEMLGKAVKAGGAADPYVMKNYGEDCGMYSRSFADLDGHIWEVVAMLNAGGEPGCDKKE</sequence>
<dbReference type="PANTHER" id="PTHR36503">
    <property type="entry name" value="BLR2520 PROTEIN"/>
    <property type="match status" value="1"/>
</dbReference>
<dbReference type="InterPro" id="IPR029068">
    <property type="entry name" value="Glyas_Bleomycin-R_OHBP_Dase"/>
</dbReference>
<dbReference type="PANTHER" id="PTHR36503:SF2">
    <property type="entry name" value="BLR2408 PROTEIN"/>
    <property type="match status" value="1"/>
</dbReference>
<dbReference type="SUPFAM" id="SSF54593">
    <property type="entry name" value="Glyoxalase/Bleomycin resistance protein/Dihydroxybiphenyl dioxygenase"/>
    <property type="match status" value="1"/>
</dbReference>
<reference evidence="2" key="1">
    <citation type="submission" date="2023-06" db="EMBL/GenBank/DDBJ databases">
        <title>Genome-scale phylogeny and comparative genomics of the fungal order Sordariales.</title>
        <authorList>
            <consortium name="Lawrence Berkeley National Laboratory"/>
            <person name="Hensen N."/>
            <person name="Bonometti L."/>
            <person name="Westerberg I."/>
            <person name="Brannstrom I.O."/>
            <person name="Guillou S."/>
            <person name="Cros-Aarteil S."/>
            <person name="Calhoun S."/>
            <person name="Haridas S."/>
            <person name="Kuo A."/>
            <person name="Mondo S."/>
            <person name="Pangilinan J."/>
            <person name="Riley R."/>
            <person name="Labutti K."/>
            <person name="Andreopoulos B."/>
            <person name="Lipzen A."/>
            <person name="Chen C."/>
            <person name="Yanf M."/>
            <person name="Daum C."/>
            <person name="Ng V."/>
            <person name="Clum A."/>
            <person name="Steindorff A."/>
            <person name="Ohm R."/>
            <person name="Martin F."/>
            <person name="Silar P."/>
            <person name="Natvig D."/>
            <person name="Lalanne C."/>
            <person name="Gautier V."/>
            <person name="Ament-Velasquez S.L."/>
            <person name="Kruys A."/>
            <person name="Hutchinson M.I."/>
            <person name="Powell A.J."/>
            <person name="Barry K."/>
            <person name="Miller A.N."/>
            <person name="Grigoriev I.V."/>
            <person name="Debuchy R."/>
            <person name="Gladieux P."/>
            <person name="Thoren M.H."/>
            <person name="Johannesson H."/>
        </authorList>
    </citation>
    <scope>NUCLEOTIDE SEQUENCE</scope>
    <source>
        <strain evidence="2">CBS 606.72</strain>
    </source>
</reference>
<dbReference type="Gene3D" id="3.10.180.10">
    <property type="entry name" value="2,3-Dihydroxybiphenyl 1,2-Dioxygenase, domain 1"/>
    <property type="match status" value="1"/>
</dbReference>
<dbReference type="Pfam" id="PF00903">
    <property type="entry name" value="Glyoxalase"/>
    <property type="match status" value="1"/>
</dbReference>
<comment type="caution">
    <text evidence="2">The sequence shown here is derived from an EMBL/GenBank/DDBJ whole genome shotgun (WGS) entry which is preliminary data.</text>
</comment>
<gene>
    <name evidence="2" type="ORF">B0T14DRAFT_516903</name>
</gene>
<name>A0AA40C3S0_9PEZI</name>
<feature type="domain" description="Glyoxalase/fosfomycin resistance/dioxygenase" evidence="1">
    <location>
        <begin position="70"/>
        <end position="196"/>
    </location>
</feature>
<evidence type="ECO:0000313" key="3">
    <source>
        <dbReference type="Proteomes" id="UP001175000"/>
    </source>
</evidence>
<protein>
    <recommendedName>
        <fullName evidence="1">Glyoxalase/fosfomycin resistance/dioxygenase domain-containing protein</fullName>
    </recommendedName>
</protein>
<evidence type="ECO:0000259" key="1">
    <source>
        <dbReference type="Pfam" id="PF00903"/>
    </source>
</evidence>
<evidence type="ECO:0000313" key="2">
    <source>
        <dbReference type="EMBL" id="KAK0623704.1"/>
    </source>
</evidence>
<keyword evidence="3" id="KW-1185">Reference proteome</keyword>
<dbReference type="InterPro" id="IPR004360">
    <property type="entry name" value="Glyas_Fos-R_dOase_dom"/>
</dbReference>